<dbReference type="InterPro" id="IPR024395">
    <property type="entry name" value="CLASP_N_dom"/>
</dbReference>
<feature type="region of interest" description="Disordered" evidence="7">
    <location>
        <begin position="1015"/>
        <end position="1047"/>
    </location>
</feature>
<dbReference type="EMBL" id="LT598454">
    <property type="protein sequence ID" value="SCU84533.1"/>
    <property type="molecule type" value="Genomic_DNA"/>
</dbReference>
<accession>A0A1G4J4X0</accession>
<dbReference type="SUPFAM" id="SSF48371">
    <property type="entry name" value="ARM repeat"/>
    <property type="match status" value="1"/>
</dbReference>
<dbReference type="STRING" id="1266660.A0A1G4J4X0"/>
<comment type="similarity">
    <text evidence="2">Belongs to the CLASP family.</text>
</comment>
<keyword evidence="6" id="KW-0131">Cell cycle</keyword>
<keyword evidence="6" id="KW-0498">Mitosis</keyword>
<evidence type="ECO:0000256" key="7">
    <source>
        <dbReference type="SAM" id="MobiDB-lite"/>
    </source>
</evidence>
<dbReference type="GO" id="GO:0008017">
    <property type="term" value="F:microtubule binding"/>
    <property type="evidence" value="ECO:0007669"/>
    <property type="project" value="TreeGrafter"/>
</dbReference>
<feature type="compositionally biased region" description="Polar residues" evidence="7">
    <location>
        <begin position="1031"/>
        <end position="1046"/>
    </location>
</feature>
<reference evidence="9 10" key="1">
    <citation type="submission" date="2016-03" db="EMBL/GenBank/DDBJ databases">
        <authorList>
            <person name="Devillers H."/>
        </authorList>
    </citation>
    <scope>NUCLEOTIDE SEQUENCE [LARGE SCALE GENOMIC DNA]</scope>
    <source>
        <strain evidence="9">CBS 10888</strain>
    </source>
</reference>
<evidence type="ECO:0000256" key="5">
    <source>
        <dbReference type="ARBA" id="ARBA00022701"/>
    </source>
</evidence>
<dbReference type="GO" id="GO:0090307">
    <property type="term" value="P:mitotic spindle assembly"/>
    <property type="evidence" value="ECO:0007669"/>
    <property type="project" value="TreeGrafter"/>
</dbReference>
<dbReference type="GO" id="GO:0005815">
    <property type="term" value="C:microtubule organizing center"/>
    <property type="evidence" value="ECO:0007669"/>
    <property type="project" value="TreeGrafter"/>
</dbReference>
<evidence type="ECO:0000259" key="8">
    <source>
        <dbReference type="Pfam" id="PF12348"/>
    </source>
</evidence>
<evidence type="ECO:0000256" key="1">
    <source>
        <dbReference type="ARBA" id="ARBA00004186"/>
    </source>
</evidence>
<feature type="domain" description="CLASP N-terminal" evidence="8">
    <location>
        <begin position="278"/>
        <end position="501"/>
    </location>
</feature>
<evidence type="ECO:0000256" key="2">
    <source>
        <dbReference type="ARBA" id="ARBA00009549"/>
    </source>
</evidence>
<feature type="region of interest" description="Disordered" evidence="7">
    <location>
        <begin position="1063"/>
        <end position="1085"/>
    </location>
</feature>
<name>A0A1G4J4X0_9SACH</name>
<dbReference type="Pfam" id="PF12348">
    <property type="entry name" value="CLASP_N"/>
    <property type="match status" value="1"/>
</dbReference>
<protein>
    <recommendedName>
        <fullName evidence="3">Protein STU1</fullName>
    </recommendedName>
</protein>
<feature type="region of interest" description="Disordered" evidence="7">
    <location>
        <begin position="516"/>
        <end position="599"/>
    </location>
</feature>
<evidence type="ECO:0000256" key="6">
    <source>
        <dbReference type="ARBA" id="ARBA00022776"/>
    </source>
</evidence>
<proteinExistence type="inferred from homology"/>
<dbReference type="PANTHER" id="PTHR21567:SF9">
    <property type="entry name" value="CLIP-ASSOCIATING PROTEIN"/>
    <property type="match status" value="1"/>
</dbReference>
<evidence type="ECO:0000256" key="3">
    <source>
        <dbReference type="ARBA" id="ARBA00016012"/>
    </source>
</evidence>
<keyword evidence="10" id="KW-1185">Reference proteome</keyword>
<dbReference type="GO" id="GO:0005881">
    <property type="term" value="C:cytoplasmic microtubule"/>
    <property type="evidence" value="ECO:0007669"/>
    <property type="project" value="TreeGrafter"/>
</dbReference>
<evidence type="ECO:0000256" key="4">
    <source>
        <dbReference type="ARBA" id="ARBA00022618"/>
    </source>
</evidence>
<dbReference type="PANTHER" id="PTHR21567">
    <property type="entry name" value="CLASP"/>
    <property type="match status" value="1"/>
</dbReference>
<dbReference type="OrthoDB" id="46159at2759"/>
<evidence type="ECO:0000313" key="9">
    <source>
        <dbReference type="EMBL" id="SCU84533.1"/>
    </source>
</evidence>
<sequence>MVNARSFTLNEVLASDTVPEDQKLQLLGEFKGHVKKELVDETSIHEYFASLCEQMGSSVNSEKIYLLCHSSLCYLVKRVAMQSPASFDKDTVRNLIIPLLRTVHSGSKVWLGSVKALEAVYLAQPTLLEETLETLQLQEGDRVATLLFIDELVQLHQKNNRNPLELLNKFTYLFLGILNEPEGTRFQDYELIRDILSKYYTAQSMSDLARRIRNPEIRSLLDVKPALPLDQISVDTDRALSPSASDFDIKAELDILLKDQTPIALPTPPKYYSDQEALQKDLEQIAIPFNSHKETEHNWRQRQNSIVLLRGIVAGNACTEYAEDFVGFFKEFQLMDCVAKAVSSLRTSLSMHGCHLVKEMATRLQEKINPIGDGLFQSLKAVLSATKKIASQNAFYAACVLLASMHFHSKTFQSCFMLSKDKNVSPRYFSSIFLRLFLVRFHSKLDHSLVYIEEWINRGSTDAQTKVRESMRVTFWYYFRSYPRNARKLLDGFQPQIRRATETSIPKHLDIHYTISHANSSESSRRSSLAPSRTPSYAEPTHSSHVQRLGALRSSSDYHFSGRHRSMHSDSRKASNLSDTTSKITAKNNNLSNNIPKSSMEHEQQIDLTGEITQGHSNTLIKKYMQDTHVQVLPSKHSKKELDEIIRNLSSDNPTDITYGAQVLHNIWLIEAPKDVQKLQSAVSFALKRNPFSLADLLRLPTFLNIMNKPEMIEACGINQLPVDIILKHFKGCDLLLPLNELFDNLFPSEEQLSLYYAKYRRRILDFSFTLLKTILKGSMSWVDLAGRHKETIAGKLLNLYGNDFDLVEYFDLLFVLFTCSREEFKKQLDSSPVYFQLKVAREFEKRDPQLDFNLGASQKSTVFLNPDQERHYMELTMVNPLITRQRSSSGSSVLVHDLENCRDGSLETSEAASENDQLEDAQGFTKFGGLSKLTEMTRVVSLYEHSKENCESANSPLNSPSLDTEGDYRMEIGLAGIKNRATGVDLSDIFNPEGQKHKDHTVKFVDNPLIIQRPLTSSSDENSRPENREALQSSLSMSNTATTDTDGAERFDERATAYSPVLEPAQGAESLSETTANGQDDAGYLQNGGNKETAYNILEAFSESTALEFELTVAALSQGVPYSLKNVLTIIGKIKEGSFKIKDLSLLLHFLIAGGNDQSLVEWLQHEGGLQDLLDIQSILLHSIVDAADFPRALAIRSLLLFSSLTEIELTIHGEGQSCQSAEYTWGCLLAVVYQMETFDNDGFLLCEELGVYMVSKGLSDEPLLKTLLTGLEMAEHDHKLVKNTFLLSSVRQICSLPVPYMNSTLLEHICTQALKFISYEPTELRKEATELLGILSIHPVWTKGLPSRIVDQMSRERYSLVISFGATNNA</sequence>
<dbReference type="Gene3D" id="1.25.10.10">
    <property type="entry name" value="Leucine-rich Repeat Variant"/>
    <property type="match status" value="1"/>
</dbReference>
<dbReference type="GO" id="GO:0051301">
    <property type="term" value="P:cell division"/>
    <property type="evidence" value="ECO:0007669"/>
    <property type="project" value="UniProtKB-KW"/>
</dbReference>
<evidence type="ECO:0000313" key="10">
    <source>
        <dbReference type="Proteomes" id="UP000190274"/>
    </source>
</evidence>
<organism evidence="9 10">
    <name type="scientific">Lachancea dasiensis</name>
    <dbReference type="NCBI Taxonomy" id="1072105"/>
    <lineage>
        <taxon>Eukaryota</taxon>
        <taxon>Fungi</taxon>
        <taxon>Dikarya</taxon>
        <taxon>Ascomycota</taxon>
        <taxon>Saccharomycotina</taxon>
        <taxon>Saccharomycetes</taxon>
        <taxon>Saccharomycetales</taxon>
        <taxon>Saccharomycetaceae</taxon>
        <taxon>Lachancea</taxon>
    </lineage>
</organism>
<feature type="compositionally biased region" description="Polar residues" evidence="7">
    <location>
        <begin position="1070"/>
        <end position="1079"/>
    </location>
</feature>
<gene>
    <name evidence="9" type="ORF">LADA_0D02234G</name>
</gene>
<dbReference type="GO" id="GO:1990023">
    <property type="term" value="C:mitotic spindle midzone"/>
    <property type="evidence" value="ECO:0007669"/>
    <property type="project" value="TreeGrafter"/>
</dbReference>
<keyword evidence="5" id="KW-0493">Microtubule</keyword>
<dbReference type="InterPro" id="IPR016024">
    <property type="entry name" value="ARM-type_fold"/>
</dbReference>
<dbReference type="InterPro" id="IPR011989">
    <property type="entry name" value="ARM-like"/>
</dbReference>
<comment type="subcellular location">
    <subcellularLocation>
        <location evidence="1">Cytoplasm</location>
        <location evidence="1">Cytoskeleton</location>
        <location evidence="1">Spindle</location>
    </subcellularLocation>
</comment>
<feature type="compositionally biased region" description="Polar residues" evidence="7">
    <location>
        <begin position="574"/>
        <end position="597"/>
    </location>
</feature>
<dbReference type="GO" id="GO:0005876">
    <property type="term" value="C:spindle microtubule"/>
    <property type="evidence" value="ECO:0007669"/>
    <property type="project" value="TreeGrafter"/>
</dbReference>
<feature type="compositionally biased region" description="Low complexity" evidence="7">
    <location>
        <begin position="516"/>
        <end position="536"/>
    </location>
</feature>
<dbReference type="GO" id="GO:0060172">
    <property type="term" value="P:astral microtubule depolymerization"/>
    <property type="evidence" value="ECO:0007669"/>
    <property type="project" value="TreeGrafter"/>
</dbReference>
<dbReference type="Proteomes" id="UP000190274">
    <property type="component" value="Chromosome D"/>
</dbReference>
<keyword evidence="4" id="KW-0132">Cell division</keyword>